<accession>A0ABZ0GMG4</accession>
<evidence type="ECO:0000256" key="1">
    <source>
        <dbReference type="ARBA" id="ARBA00023125"/>
    </source>
</evidence>
<dbReference type="Pfam" id="PF00486">
    <property type="entry name" value="Trans_reg_C"/>
    <property type="match status" value="1"/>
</dbReference>
<dbReference type="SUPFAM" id="SSF82171">
    <property type="entry name" value="DPP6 N-terminal domain-like"/>
    <property type="match status" value="2"/>
</dbReference>
<keyword evidence="1 2" id="KW-0238">DNA-binding</keyword>
<dbReference type="PANTHER" id="PTHR36842:SF1">
    <property type="entry name" value="PROTEIN TOLB"/>
    <property type="match status" value="1"/>
</dbReference>
<gene>
    <name evidence="5" type="ORF">RI844_14400</name>
</gene>
<evidence type="ECO:0000259" key="4">
    <source>
        <dbReference type="PROSITE" id="PS51755"/>
    </source>
</evidence>
<dbReference type="InterPro" id="IPR001867">
    <property type="entry name" value="OmpR/PhoB-type_DNA-bd"/>
</dbReference>
<dbReference type="Gene3D" id="2.120.10.30">
    <property type="entry name" value="TolB, C-terminal domain"/>
    <property type="match status" value="2"/>
</dbReference>
<dbReference type="CDD" id="cd00383">
    <property type="entry name" value="trans_reg_C"/>
    <property type="match status" value="1"/>
</dbReference>
<keyword evidence="6" id="KW-1185">Reference proteome</keyword>
<evidence type="ECO:0000313" key="6">
    <source>
        <dbReference type="Proteomes" id="UP001301442"/>
    </source>
</evidence>
<reference evidence="5 6" key="1">
    <citation type="submission" date="2023-09" db="EMBL/GenBank/DDBJ databases">
        <authorList>
            <person name="Qi X."/>
        </authorList>
    </citation>
    <scope>NUCLEOTIDE SEQUENCE [LARGE SCALE GENOMIC DNA]</scope>
    <source>
        <strain evidence="5 6">S1-1</strain>
    </source>
</reference>
<evidence type="ECO:0000256" key="3">
    <source>
        <dbReference type="SAM" id="Phobius"/>
    </source>
</evidence>
<evidence type="ECO:0000313" key="5">
    <source>
        <dbReference type="EMBL" id="WOH36553.1"/>
    </source>
</evidence>
<sequence>MRYLQYNDICIDTNNQLLIKSGVQIPLAPKVYDLLVYFCLNHHRVISKDELMDNVWSGTIVTENAISRTLVKVRKVLDDDPKYPQFIITVPKKGYRMVAEFTAIDDAIQTINNTKETEQLNQHFDNSAISHNHEGNYKATKTNNKSLAIVVGIIFFLVAMIYKAYWYSDNTTALETKQIRPLTREVAEELNPSVSPDLTKLAYTKQHEGKRAYINIENLKSKNKQSISHPRGKLSKPVWSPIEDKIAFLYQHNHVCIIYWSALSDIKNVKSWQAISECGADSSPQFVFSPNGQSFYFNDRQSNTNGYQVFRVDLQTMQKDIVNQPITSGLGNYAFDISPNGERLILLNSEFSPQTRIYTLDIQDSRLTKTVQLPYLMRSVRWAHDNSTIVHPSPHPAYELWQSNLKGENLSILASNTSRVKHVSRINNGKDFSFVSYLLNRDIYYQSRSLIGKTPAVSLDNSSVMDYLPTLANNSDKYAFVSKRSTSAEVYVSNIDTNESQQLTFFKNPVKLYHLAFSPDDNQLAILADNQIFIADTISYEIEKLPLDNIAISGLSWQNKDTLLFSTIKNNDWYFMRYQISTQQLSSLPSGYQGGIYSKVDEHYYAIADKDAQVMKFKNFTEKPEETKLYCSSSFINRKLNLHQSGDSIVCKSSLPEQGLLAYDINTPHQLQNAWFSPLPKSDFDSTGDGIVYTKMSQSVADVMQTSSQ</sequence>
<dbReference type="PROSITE" id="PS51755">
    <property type="entry name" value="OMPR_PHOB"/>
    <property type="match status" value="1"/>
</dbReference>
<dbReference type="Proteomes" id="UP001301442">
    <property type="component" value="Chromosome"/>
</dbReference>
<dbReference type="EMBL" id="CP136600">
    <property type="protein sequence ID" value="WOH36553.1"/>
    <property type="molecule type" value="Genomic_DNA"/>
</dbReference>
<dbReference type="SUPFAM" id="SSF46894">
    <property type="entry name" value="C-terminal effector domain of the bipartite response regulators"/>
    <property type="match status" value="1"/>
</dbReference>
<feature type="transmembrane region" description="Helical" evidence="3">
    <location>
        <begin position="147"/>
        <end position="167"/>
    </location>
</feature>
<keyword evidence="3" id="KW-0472">Membrane</keyword>
<evidence type="ECO:0000256" key="2">
    <source>
        <dbReference type="PROSITE-ProRule" id="PRU01091"/>
    </source>
</evidence>
<keyword evidence="3" id="KW-1133">Transmembrane helix</keyword>
<name>A0ABZ0GMG4_9GAMM</name>
<dbReference type="InterPro" id="IPR036388">
    <property type="entry name" value="WH-like_DNA-bd_sf"/>
</dbReference>
<dbReference type="PANTHER" id="PTHR36842">
    <property type="entry name" value="PROTEIN TOLB HOMOLOG"/>
    <property type="match status" value="1"/>
</dbReference>
<dbReference type="InterPro" id="IPR016032">
    <property type="entry name" value="Sig_transdc_resp-reg_C-effctor"/>
</dbReference>
<dbReference type="InterPro" id="IPR011042">
    <property type="entry name" value="6-blade_b-propeller_TolB-like"/>
</dbReference>
<dbReference type="SMART" id="SM00862">
    <property type="entry name" value="Trans_reg_C"/>
    <property type="match status" value="1"/>
</dbReference>
<dbReference type="Gene3D" id="1.10.10.10">
    <property type="entry name" value="Winged helix-like DNA-binding domain superfamily/Winged helix DNA-binding domain"/>
    <property type="match status" value="1"/>
</dbReference>
<protein>
    <submittedName>
        <fullName evidence="5">Winged helix-turn-helix domain-containing protein</fullName>
    </submittedName>
</protein>
<keyword evidence="3" id="KW-0812">Transmembrane</keyword>
<feature type="domain" description="OmpR/PhoB-type" evidence="4">
    <location>
        <begin position="1"/>
        <end position="99"/>
    </location>
</feature>
<organism evidence="5 6">
    <name type="scientific">Thalassotalea fonticola</name>
    <dbReference type="NCBI Taxonomy" id="3065649"/>
    <lineage>
        <taxon>Bacteria</taxon>
        <taxon>Pseudomonadati</taxon>
        <taxon>Pseudomonadota</taxon>
        <taxon>Gammaproteobacteria</taxon>
        <taxon>Alteromonadales</taxon>
        <taxon>Colwelliaceae</taxon>
        <taxon>Thalassotalea</taxon>
    </lineage>
</organism>
<dbReference type="RefSeq" id="WP_348395364.1">
    <property type="nucleotide sequence ID" value="NZ_CP136600.1"/>
</dbReference>
<feature type="DNA-binding region" description="OmpR/PhoB-type" evidence="2">
    <location>
        <begin position="1"/>
        <end position="99"/>
    </location>
</feature>
<proteinExistence type="predicted"/>